<feature type="transmembrane region" description="Helical" evidence="1">
    <location>
        <begin position="281"/>
        <end position="301"/>
    </location>
</feature>
<dbReference type="KEGG" id="acan:ACA1_247140"/>
<dbReference type="GeneID" id="14913975"/>
<feature type="transmembrane region" description="Helical" evidence="1">
    <location>
        <begin position="6"/>
        <end position="23"/>
    </location>
</feature>
<gene>
    <name evidence="2" type="ORF">ACA1_247140</name>
</gene>
<keyword evidence="1" id="KW-0472">Membrane</keyword>
<keyword evidence="1" id="KW-0812">Transmembrane</keyword>
<sequence length="324" mass="35487">MDTSKLVVPLATGAIGLGSYYLVRPLANPWLRGVLASGSCAALTAYVCKDLPIGSVSTMMTTSLCWMASIRLTHLMLLPDEERQALTLRDYAAKFLWFVFPVLKNPTPREGTQWLGHVAYNAALGLGKMVLRDWLGRWLLYSLEQVGGGEVVRQSYLLTLQYTAMFAVLVMASIPANDFQRALVSLLTKDRLSSRVLGASLQSPGGFAASRISVHSVEKAGALLRDSCVIRRICCEWACFGEAGLSSLLFFLIQGLACAIDTRYPLQQYLPRPFAIGLTQAFLLATAPLYLSLFVFAGPAWQRNNATSPLPPFLALPIPSFYPK</sequence>
<proteinExistence type="predicted"/>
<organism evidence="2 3">
    <name type="scientific">Acanthamoeba castellanii (strain ATCC 30010 / Neff)</name>
    <dbReference type="NCBI Taxonomy" id="1257118"/>
    <lineage>
        <taxon>Eukaryota</taxon>
        <taxon>Amoebozoa</taxon>
        <taxon>Discosea</taxon>
        <taxon>Longamoebia</taxon>
        <taxon>Centramoebida</taxon>
        <taxon>Acanthamoebidae</taxon>
        <taxon>Acanthamoeba</taxon>
    </lineage>
</organism>
<evidence type="ECO:0000313" key="3">
    <source>
        <dbReference type="Proteomes" id="UP000011083"/>
    </source>
</evidence>
<reference evidence="2 3" key="1">
    <citation type="journal article" date="2013" name="Genome Biol.">
        <title>Genome of Acanthamoeba castellanii highlights extensive lateral gene transfer and early evolution of tyrosine kinase signaling.</title>
        <authorList>
            <person name="Clarke M."/>
            <person name="Lohan A.J."/>
            <person name="Liu B."/>
            <person name="Lagkouvardos I."/>
            <person name="Roy S."/>
            <person name="Zafar N."/>
            <person name="Bertelli C."/>
            <person name="Schilde C."/>
            <person name="Kianianmomeni A."/>
            <person name="Burglin T.R."/>
            <person name="Frech C."/>
            <person name="Turcotte B."/>
            <person name="Kopec K.O."/>
            <person name="Synnott J.M."/>
            <person name="Choo C."/>
            <person name="Paponov I."/>
            <person name="Finkler A."/>
            <person name="Soon Heng Tan C."/>
            <person name="Hutchins A.P."/>
            <person name="Weinmeier T."/>
            <person name="Rattei T."/>
            <person name="Chu J.S."/>
            <person name="Gimenez G."/>
            <person name="Irimia M."/>
            <person name="Rigden D.J."/>
            <person name="Fitzpatrick D.A."/>
            <person name="Lorenzo-Morales J."/>
            <person name="Bateman A."/>
            <person name="Chiu C.H."/>
            <person name="Tang P."/>
            <person name="Hegemann P."/>
            <person name="Fromm H."/>
            <person name="Raoult D."/>
            <person name="Greub G."/>
            <person name="Miranda-Saavedra D."/>
            <person name="Chen N."/>
            <person name="Nash P."/>
            <person name="Ginger M.L."/>
            <person name="Horn M."/>
            <person name="Schaap P."/>
            <person name="Caler L."/>
            <person name="Loftus B."/>
        </authorList>
    </citation>
    <scope>NUCLEOTIDE SEQUENCE [LARGE SCALE GENOMIC DNA]</scope>
    <source>
        <strain evidence="2 3">Neff</strain>
    </source>
</reference>
<keyword evidence="1" id="KW-1133">Transmembrane helix</keyword>
<keyword evidence="3" id="KW-1185">Reference proteome</keyword>
<dbReference type="RefSeq" id="XP_004335523.1">
    <property type="nucleotide sequence ID" value="XM_004335475.1"/>
</dbReference>
<protein>
    <submittedName>
        <fullName evidence="2">Uncharacterized protein</fullName>
    </submittedName>
</protein>
<evidence type="ECO:0000256" key="1">
    <source>
        <dbReference type="SAM" id="Phobius"/>
    </source>
</evidence>
<evidence type="ECO:0000313" key="2">
    <source>
        <dbReference type="EMBL" id="ELR13510.1"/>
    </source>
</evidence>
<accession>L8GKA3</accession>
<feature type="transmembrane region" description="Helical" evidence="1">
    <location>
        <begin position="240"/>
        <end position="260"/>
    </location>
</feature>
<dbReference type="OrthoDB" id="1077582at2759"/>
<name>L8GKA3_ACACF</name>
<dbReference type="EMBL" id="KB008093">
    <property type="protein sequence ID" value="ELR13510.1"/>
    <property type="molecule type" value="Genomic_DNA"/>
</dbReference>
<dbReference type="Proteomes" id="UP000011083">
    <property type="component" value="Unassembled WGS sequence"/>
</dbReference>
<dbReference type="AlphaFoldDB" id="L8GKA3"/>
<dbReference type="OMA" id="RRICCEW"/>
<dbReference type="VEuPathDB" id="AmoebaDB:ACA1_247140"/>